<protein>
    <submittedName>
        <fullName evidence="1">Uncharacterized protein</fullName>
    </submittedName>
</protein>
<dbReference type="Proteomes" id="UP000024404">
    <property type="component" value="Unassembled WGS sequence"/>
</dbReference>
<name>A0A8R1XVR0_ONCVO</name>
<dbReference type="AlphaFoldDB" id="A0A8R1XVR0"/>
<reference evidence="2" key="1">
    <citation type="submission" date="2013-10" db="EMBL/GenBank/DDBJ databases">
        <title>Genome sequencing of Onchocerca volvulus.</title>
        <authorList>
            <person name="Cotton J."/>
            <person name="Tsai J."/>
            <person name="Stanley E."/>
            <person name="Tracey A."/>
            <person name="Holroyd N."/>
            <person name="Lustigman S."/>
            <person name="Berriman M."/>
        </authorList>
    </citation>
    <scope>NUCLEOTIDE SEQUENCE</scope>
</reference>
<organism evidence="1 2">
    <name type="scientific">Onchocerca volvulus</name>
    <dbReference type="NCBI Taxonomy" id="6282"/>
    <lineage>
        <taxon>Eukaryota</taxon>
        <taxon>Metazoa</taxon>
        <taxon>Ecdysozoa</taxon>
        <taxon>Nematoda</taxon>
        <taxon>Chromadorea</taxon>
        <taxon>Rhabditida</taxon>
        <taxon>Spirurina</taxon>
        <taxon>Spiruromorpha</taxon>
        <taxon>Filarioidea</taxon>
        <taxon>Onchocercidae</taxon>
        <taxon>Onchocerca</taxon>
    </lineage>
</organism>
<proteinExistence type="predicted"/>
<keyword evidence="2" id="KW-1185">Reference proteome</keyword>
<dbReference type="EMBL" id="CMVM020000121">
    <property type="status" value="NOT_ANNOTATED_CDS"/>
    <property type="molecule type" value="Genomic_DNA"/>
</dbReference>
<reference evidence="1" key="2">
    <citation type="submission" date="2022-06" db="UniProtKB">
        <authorList>
            <consortium name="EnsemblMetazoa"/>
        </authorList>
    </citation>
    <scope>IDENTIFICATION</scope>
</reference>
<evidence type="ECO:0000313" key="1">
    <source>
        <dbReference type="EnsemblMetazoa" id="OVOC3671.1"/>
    </source>
</evidence>
<evidence type="ECO:0000313" key="2">
    <source>
        <dbReference type="Proteomes" id="UP000024404"/>
    </source>
</evidence>
<accession>A0A8R1XVR0</accession>
<dbReference type="EnsemblMetazoa" id="OVOC3671.1">
    <property type="protein sequence ID" value="OVOC3671.1"/>
    <property type="gene ID" value="WBGene00240480"/>
</dbReference>
<sequence>MESISSMLKRDNNKSLISLFSVGRWGRKWACRYDEKAVNDVIISMYNTKRFSHIRRLKVSTSFFAGGGELFLVGPGVLVVNDWDEAVRRGVI</sequence>